<feature type="region of interest" description="Disordered" evidence="1">
    <location>
        <begin position="1"/>
        <end position="20"/>
    </location>
</feature>
<evidence type="ECO:0000313" key="2">
    <source>
        <dbReference type="EMBL" id="KKK90884.1"/>
    </source>
</evidence>
<dbReference type="AlphaFoldDB" id="A0A0F9BJX8"/>
<feature type="non-terminal residue" evidence="2">
    <location>
        <position position="58"/>
    </location>
</feature>
<dbReference type="EMBL" id="LAZR01048898">
    <property type="protein sequence ID" value="KKK90884.1"/>
    <property type="molecule type" value="Genomic_DNA"/>
</dbReference>
<name>A0A0F9BJX8_9ZZZZ</name>
<protein>
    <submittedName>
        <fullName evidence="2">Uncharacterized protein</fullName>
    </submittedName>
</protein>
<reference evidence="2" key="1">
    <citation type="journal article" date="2015" name="Nature">
        <title>Complex archaea that bridge the gap between prokaryotes and eukaryotes.</title>
        <authorList>
            <person name="Spang A."/>
            <person name="Saw J.H."/>
            <person name="Jorgensen S.L."/>
            <person name="Zaremba-Niedzwiedzka K."/>
            <person name="Martijn J."/>
            <person name="Lind A.E."/>
            <person name="van Eijk R."/>
            <person name="Schleper C."/>
            <person name="Guy L."/>
            <person name="Ettema T.J."/>
        </authorList>
    </citation>
    <scope>NUCLEOTIDE SEQUENCE</scope>
</reference>
<organism evidence="2">
    <name type="scientific">marine sediment metagenome</name>
    <dbReference type="NCBI Taxonomy" id="412755"/>
    <lineage>
        <taxon>unclassified sequences</taxon>
        <taxon>metagenomes</taxon>
        <taxon>ecological metagenomes</taxon>
    </lineage>
</organism>
<comment type="caution">
    <text evidence="2">The sequence shown here is derived from an EMBL/GenBank/DDBJ whole genome shotgun (WGS) entry which is preliminary data.</text>
</comment>
<evidence type="ECO:0000256" key="1">
    <source>
        <dbReference type="SAM" id="MobiDB-lite"/>
    </source>
</evidence>
<gene>
    <name evidence="2" type="ORF">LCGC14_2718490</name>
</gene>
<sequence>MSTYTQEEIDTMSVPKQNKPVTLAEPYVPPPFKPPPLPCPPPGIRVGELLIWKGWWWT</sequence>
<proteinExistence type="predicted"/>
<accession>A0A0F9BJX8</accession>